<dbReference type="Proteomes" id="UP001596514">
    <property type="component" value="Unassembled WGS sequence"/>
</dbReference>
<evidence type="ECO:0000256" key="2">
    <source>
        <dbReference type="SAM" id="MobiDB-lite"/>
    </source>
</evidence>
<dbReference type="SUPFAM" id="SSF52038">
    <property type="entry name" value="Barstar-related"/>
    <property type="match status" value="1"/>
</dbReference>
<keyword evidence="5" id="KW-1185">Reference proteome</keyword>
<dbReference type="Pfam" id="PF01337">
    <property type="entry name" value="Barstar"/>
    <property type="match status" value="1"/>
</dbReference>
<evidence type="ECO:0000256" key="1">
    <source>
        <dbReference type="ARBA" id="ARBA00006845"/>
    </source>
</evidence>
<organism evidence="4 5">
    <name type="scientific">Streptosporangium amethystogenes subsp. fukuiense</name>
    <dbReference type="NCBI Taxonomy" id="698418"/>
    <lineage>
        <taxon>Bacteria</taxon>
        <taxon>Bacillati</taxon>
        <taxon>Actinomycetota</taxon>
        <taxon>Actinomycetes</taxon>
        <taxon>Streptosporangiales</taxon>
        <taxon>Streptosporangiaceae</taxon>
        <taxon>Streptosporangium</taxon>
    </lineage>
</organism>
<proteinExistence type="inferred from homology"/>
<dbReference type="Gene3D" id="3.30.370.10">
    <property type="entry name" value="Barstar-like"/>
    <property type="match status" value="1"/>
</dbReference>
<name>A0ABW2T899_9ACTN</name>
<dbReference type="InterPro" id="IPR035905">
    <property type="entry name" value="Barstar-like_sf"/>
</dbReference>
<comment type="similarity">
    <text evidence="1">Belongs to the barstar family.</text>
</comment>
<dbReference type="EMBL" id="JBHTEE010000001">
    <property type="protein sequence ID" value="MFC7604036.1"/>
    <property type="molecule type" value="Genomic_DNA"/>
</dbReference>
<evidence type="ECO:0000313" key="5">
    <source>
        <dbReference type="Proteomes" id="UP001596514"/>
    </source>
</evidence>
<evidence type="ECO:0000313" key="4">
    <source>
        <dbReference type="EMBL" id="MFC7604036.1"/>
    </source>
</evidence>
<comment type="caution">
    <text evidence="4">The sequence shown here is derived from an EMBL/GenBank/DDBJ whole genome shotgun (WGS) entry which is preliminary data.</text>
</comment>
<reference evidence="5" key="1">
    <citation type="journal article" date="2019" name="Int. J. Syst. Evol. Microbiol.">
        <title>The Global Catalogue of Microorganisms (GCM) 10K type strain sequencing project: providing services to taxonomists for standard genome sequencing and annotation.</title>
        <authorList>
            <consortium name="The Broad Institute Genomics Platform"/>
            <consortium name="The Broad Institute Genome Sequencing Center for Infectious Disease"/>
            <person name="Wu L."/>
            <person name="Ma J."/>
        </authorList>
    </citation>
    <scope>NUCLEOTIDE SEQUENCE [LARGE SCALE GENOMIC DNA]</scope>
    <source>
        <strain evidence="5">JCM 10083</strain>
    </source>
</reference>
<accession>A0ABW2T899</accession>
<evidence type="ECO:0000259" key="3">
    <source>
        <dbReference type="Pfam" id="PF01337"/>
    </source>
</evidence>
<feature type="domain" description="Barstar (barnase inhibitor)" evidence="3">
    <location>
        <begin position="57"/>
        <end position="135"/>
    </location>
</feature>
<dbReference type="RefSeq" id="WP_343978631.1">
    <property type="nucleotide sequence ID" value="NZ_BAAAGK010000167.1"/>
</dbReference>
<feature type="region of interest" description="Disordered" evidence="2">
    <location>
        <begin position="1"/>
        <end position="25"/>
    </location>
</feature>
<dbReference type="InterPro" id="IPR000468">
    <property type="entry name" value="Barstar"/>
</dbReference>
<sequence length="150" mass="16376">MSDKQYETAAQGTVDGESSHALRRPRTEMIALSRGTFRQGSAEEVESMLGTATPHPLNGVKITTSAEAMDAIAEALDLPDRFGHTLDSLYDVLTDLSWLPPGEHLLLWSEPSTLRSEDRQTYDAIRTVLTEAVADDTPGESFLSVLVLTD</sequence>
<gene>
    <name evidence="4" type="ORF">ACFQVD_28380</name>
</gene>
<protein>
    <submittedName>
        <fullName evidence="4">Barstar family protein</fullName>
    </submittedName>
</protein>